<protein>
    <submittedName>
        <fullName evidence="1">Uncharacterized protein</fullName>
    </submittedName>
</protein>
<proteinExistence type="predicted"/>
<dbReference type="Proteomes" id="UP000620874">
    <property type="component" value="Unassembled WGS sequence"/>
</dbReference>
<accession>A0ABR8Y587</accession>
<keyword evidence="2" id="KW-1185">Reference proteome</keyword>
<sequence>MRAAKNTACYVLANIRFPHRWGKALSGKADDNLTESLRPRQRIHAAKVGSGAGCRTTTRPATLCHRTATLPGG</sequence>
<gene>
    <name evidence="1" type="ORF">H9625_02720</name>
</gene>
<evidence type="ECO:0000313" key="1">
    <source>
        <dbReference type="EMBL" id="MBD8039374.1"/>
    </source>
</evidence>
<comment type="caution">
    <text evidence="1">The sequence shown here is derived from an EMBL/GenBank/DDBJ whole genome shotgun (WGS) entry which is preliminary data.</text>
</comment>
<dbReference type="EMBL" id="JACSPP010000005">
    <property type="protein sequence ID" value="MBD8039374.1"/>
    <property type="molecule type" value="Genomic_DNA"/>
</dbReference>
<reference evidence="1 2" key="1">
    <citation type="submission" date="2020-08" db="EMBL/GenBank/DDBJ databases">
        <title>A Genomic Blueprint of the Chicken Gut Microbiome.</title>
        <authorList>
            <person name="Gilroy R."/>
            <person name="Ravi A."/>
            <person name="Getino M."/>
            <person name="Pursley I."/>
            <person name="Horton D.L."/>
            <person name="Alikhan N.-F."/>
            <person name="Baker D."/>
            <person name="Gharbi K."/>
            <person name="Hall N."/>
            <person name="Watson M."/>
            <person name="Adriaenssens E.M."/>
            <person name="Foster-Nyarko E."/>
            <person name="Jarju S."/>
            <person name="Secka A."/>
            <person name="Antonio M."/>
            <person name="Oren A."/>
            <person name="Chaudhuri R."/>
            <person name="La Ragione R.M."/>
            <person name="Hildebrand F."/>
            <person name="Pallen M.J."/>
        </authorList>
    </citation>
    <scope>NUCLEOTIDE SEQUENCE [LARGE SCALE GENOMIC DNA]</scope>
    <source>
        <strain evidence="1 2">Sa1CVN1</strain>
    </source>
</reference>
<organism evidence="1 2">
    <name type="scientific">Phocaeicola intestinalis</name>
    <dbReference type="NCBI Taxonomy" id="2762212"/>
    <lineage>
        <taxon>Bacteria</taxon>
        <taxon>Pseudomonadati</taxon>
        <taxon>Bacteroidota</taxon>
        <taxon>Bacteroidia</taxon>
        <taxon>Bacteroidales</taxon>
        <taxon>Bacteroidaceae</taxon>
        <taxon>Phocaeicola</taxon>
    </lineage>
</organism>
<evidence type="ECO:0000313" key="2">
    <source>
        <dbReference type="Proteomes" id="UP000620874"/>
    </source>
</evidence>
<name>A0ABR8Y587_9BACT</name>